<dbReference type="AlphaFoldDB" id="A0A418SGA8"/>
<reference evidence="2 3" key="1">
    <citation type="submission" date="2020-08" db="EMBL/GenBank/DDBJ databases">
        <title>Genome sequence of Rhodobacteraceae bacterium Lw-13e.</title>
        <authorList>
            <person name="Poehlein A."/>
            <person name="Wolter L."/>
            <person name="Daniel R."/>
            <person name="Brinkhoff T."/>
        </authorList>
    </citation>
    <scope>NUCLEOTIDE SEQUENCE [LARGE SCALE GENOMIC DNA]</scope>
    <source>
        <strain evidence="2 3">Lw-13e</strain>
    </source>
</reference>
<evidence type="ECO:0000259" key="1">
    <source>
        <dbReference type="Pfam" id="PF13468"/>
    </source>
</evidence>
<dbReference type="Gene3D" id="3.10.180.10">
    <property type="entry name" value="2,3-Dihydroxybiphenyl 1,2-Dioxygenase, domain 1"/>
    <property type="match status" value="1"/>
</dbReference>
<evidence type="ECO:0000313" key="3">
    <source>
        <dbReference type="Proteomes" id="UP000283786"/>
    </source>
</evidence>
<dbReference type="Proteomes" id="UP000283786">
    <property type="component" value="Chromosome"/>
</dbReference>
<dbReference type="OrthoDB" id="8451710at2"/>
<protein>
    <recommendedName>
        <fullName evidence="1">Glyoxalase-like domain-containing protein</fullName>
    </recommendedName>
</protein>
<dbReference type="RefSeq" id="WP_119839345.1">
    <property type="nucleotide sequence ID" value="NZ_CP060436.1"/>
</dbReference>
<feature type="domain" description="Glyoxalase-like" evidence="1">
    <location>
        <begin position="6"/>
        <end position="180"/>
    </location>
</feature>
<keyword evidence="3" id="KW-1185">Reference proteome</keyword>
<proteinExistence type="predicted"/>
<dbReference type="InterPro" id="IPR029068">
    <property type="entry name" value="Glyas_Bleomycin-R_OHBP_Dase"/>
</dbReference>
<accession>A0A418SGA8</accession>
<dbReference type="InterPro" id="IPR025870">
    <property type="entry name" value="Glyoxalase-like_dom"/>
</dbReference>
<name>A0A418SGA8_9RHOB</name>
<organism evidence="2 3">
    <name type="scientific">Pseudooceanicola algae</name>
    <dbReference type="NCBI Taxonomy" id="1537215"/>
    <lineage>
        <taxon>Bacteria</taxon>
        <taxon>Pseudomonadati</taxon>
        <taxon>Pseudomonadota</taxon>
        <taxon>Alphaproteobacteria</taxon>
        <taxon>Rhodobacterales</taxon>
        <taxon>Paracoccaceae</taxon>
        <taxon>Pseudooceanicola</taxon>
    </lineage>
</organism>
<dbReference type="EMBL" id="CP060436">
    <property type="protein sequence ID" value="QPM91716.1"/>
    <property type="molecule type" value="Genomic_DNA"/>
</dbReference>
<evidence type="ECO:0000313" key="2">
    <source>
        <dbReference type="EMBL" id="QPM91716.1"/>
    </source>
</evidence>
<sequence>MAGAAFDHLVLAAATLAEGVAHAETALGIPLPGGGAHPLMGTHNRLLKLGEASFLEVIAPDPQASPPDRPRWFGLDHPPARPRLLHWVIRLPGLAQLRADLPQALGPVIEGRRGDLRWLITVPDDGSLPHDGAFPTVIDWCAKHDADLPPRRMAGAGLELSRLDIRHPRASALAAQLAPYLADPRIHFIDADTVSLQARISGPDGIRTLS</sequence>
<dbReference type="Pfam" id="PF13468">
    <property type="entry name" value="Glyoxalase_3"/>
    <property type="match status" value="1"/>
</dbReference>
<dbReference type="KEGG" id="palw:PSAL_029710"/>
<gene>
    <name evidence="2" type="ORF">PSAL_029710</name>
</gene>